<proteinExistence type="predicted"/>
<keyword evidence="2" id="KW-1185">Reference proteome</keyword>
<organism evidence="1 2">
    <name type="scientific">Rhodofomes roseus</name>
    <dbReference type="NCBI Taxonomy" id="34475"/>
    <lineage>
        <taxon>Eukaryota</taxon>
        <taxon>Fungi</taxon>
        <taxon>Dikarya</taxon>
        <taxon>Basidiomycota</taxon>
        <taxon>Agaricomycotina</taxon>
        <taxon>Agaricomycetes</taxon>
        <taxon>Polyporales</taxon>
        <taxon>Rhodofomes</taxon>
    </lineage>
</organism>
<dbReference type="GeneID" id="72003950"/>
<reference evidence="1 2" key="1">
    <citation type="journal article" date="2021" name="Environ. Microbiol.">
        <title>Gene family expansions and transcriptome signatures uncover fungal adaptations to wood decay.</title>
        <authorList>
            <person name="Hage H."/>
            <person name="Miyauchi S."/>
            <person name="Viragh M."/>
            <person name="Drula E."/>
            <person name="Min B."/>
            <person name="Chaduli D."/>
            <person name="Navarro D."/>
            <person name="Favel A."/>
            <person name="Norest M."/>
            <person name="Lesage-Meessen L."/>
            <person name="Balint B."/>
            <person name="Merenyi Z."/>
            <person name="de Eugenio L."/>
            <person name="Morin E."/>
            <person name="Martinez A.T."/>
            <person name="Baldrian P."/>
            <person name="Stursova M."/>
            <person name="Martinez M.J."/>
            <person name="Novotny C."/>
            <person name="Magnuson J.K."/>
            <person name="Spatafora J.W."/>
            <person name="Maurice S."/>
            <person name="Pangilinan J."/>
            <person name="Andreopoulos W."/>
            <person name="LaButti K."/>
            <person name="Hundley H."/>
            <person name="Na H."/>
            <person name="Kuo A."/>
            <person name="Barry K."/>
            <person name="Lipzen A."/>
            <person name="Henrissat B."/>
            <person name="Riley R."/>
            <person name="Ahrendt S."/>
            <person name="Nagy L.G."/>
            <person name="Grigoriev I.V."/>
            <person name="Martin F."/>
            <person name="Rosso M.N."/>
        </authorList>
    </citation>
    <scope>NUCLEOTIDE SEQUENCE [LARGE SCALE GENOMIC DNA]</scope>
    <source>
        <strain evidence="1 2">CIRM-BRFM 1785</strain>
    </source>
</reference>
<evidence type="ECO:0000313" key="2">
    <source>
        <dbReference type="Proteomes" id="UP000814176"/>
    </source>
</evidence>
<sequence length="74" mass="8046">MQRVFGWCAVVGFCLARHAKLDTTDTPVPPFAMSGRHLVHGAVGAGLDVYRTQAIIVITAVICRALSSYRPYGR</sequence>
<evidence type="ECO:0000313" key="1">
    <source>
        <dbReference type="EMBL" id="KAH9839481.1"/>
    </source>
</evidence>
<protein>
    <recommendedName>
        <fullName evidence="3">Secreted protein</fullName>
    </recommendedName>
</protein>
<dbReference type="RefSeq" id="XP_047781236.1">
    <property type="nucleotide sequence ID" value="XM_047923218.1"/>
</dbReference>
<dbReference type="Proteomes" id="UP000814176">
    <property type="component" value="Unassembled WGS sequence"/>
</dbReference>
<dbReference type="EMBL" id="JADCUA010000006">
    <property type="protein sequence ID" value="KAH9839481.1"/>
    <property type="molecule type" value="Genomic_DNA"/>
</dbReference>
<gene>
    <name evidence="1" type="ORF">C8Q71DRAFT_749680</name>
</gene>
<comment type="caution">
    <text evidence="1">The sequence shown here is derived from an EMBL/GenBank/DDBJ whole genome shotgun (WGS) entry which is preliminary data.</text>
</comment>
<evidence type="ECO:0008006" key="3">
    <source>
        <dbReference type="Google" id="ProtNLM"/>
    </source>
</evidence>
<accession>A0ABQ8KNU0</accession>
<name>A0ABQ8KNU0_9APHY</name>